<evidence type="ECO:0000313" key="2">
    <source>
        <dbReference type="Proteomes" id="UP000031014"/>
    </source>
</evidence>
<dbReference type="Proteomes" id="UP000031014">
    <property type="component" value="Unassembled WGS sequence"/>
</dbReference>
<dbReference type="EMBL" id="BASE01000113">
    <property type="protein sequence ID" value="GAM16289.1"/>
    <property type="molecule type" value="Genomic_DNA"/>
</dbReference>
<organism evidence="1 2">
    <name type="scientific">Mesobacillus selenatarsenatis (strain DSM 18680 / JCM 14380 / FERM P-15431 / SF-1)</name>
    <dbReference type="NCBI Taxonomy" id="1321606"/>
    <lineage>
        <taxon>Bacteria</taxon>
        <taxon>Bacillati</taxon>
        <taxon>Bacillota</taxon>
        <taxon>Bacilli</taxon>
        <taxon>Bacillales</taxon>
        <taxon>Bacillaceae</taxon>
        <taxon>Mesobacillus</taxon>
    </lineage>
</organism>
<proteinExistence type="predicted"/>
<name>A0A0A8XAI0_MESS1</name>
<reference evidence="1 2" key="1">
    <citation type="submission" date="2013-06" db="EMBL/GenBank/DDBJ databases">
        <title>Whole genome shotgun sequence of Bacillus selenatarsenatis SF-1.</title>
        <authorList>
            <person name="Kuroda M."/>
            <person name="Sei K."/>
            <person name="Yamashita M."/>
            <person name="Ike M."/>
        </authorList>
    </citation>
    <scope>NUCLEOTIDE SEQUENCE [LARGE SCALE GENOMIC DNA]</scope>
    <source>
        <strain evidence="1 2">SF-1</strain>
    </source>
</reference>
<dbReference type="AlphaFoldDB" id="A0A0A8XAI0"/>
<accession>A0A0A8XAI0</accession>
<protein>
    <submittedName>
        <fullName evidence="1">Uncharacterized protein</fullName>
    </submittedName>
</protein>
<sequence>MPLVKVKNRRDEQEFQTILSRGWKEKQWEQYAIKGQNYLFKDINGESFATITILNYNPDIKSFVNHIYRFDQAEPIRNNIEHTIELDQFTILKEKRGFKTILMCAKDTAIEVLTHAEIKYCIAIRSHVSLMG</sequence>
<dbReference type="RefSeq" id="WP_041967883.1">
    <property type="nucleotide sequence ID" value="NZ_BASE01000113.1"/>
</dbReference>
<gene>
    <name evidence="1" type="ORF">SAMD00020551_4477</name>
</gene>
<comment type="caution">
    <text evidence="1">The sequence shown here is derived from an EMBL/GenBank/DDBJ whole genome shotgun (WGS) entry which is preliminary data.</text>
</comment>
<evidence type="ECO:0000313" key="1">
    <source>
        <dbReference type="EMBL" id="GAM16289.1"/>
    </source>
</evidence>
<keyword evidence="2" id="KW-1185">Reference proteome</keyword>